<feature type="region of interest" description="Disordered" evidence="11">
    <location>
        <begin position="1828"/>
        <end position="1917"/>
    </location>
</feature>
<name>I7M450_TETTS</name>
<feature type="compositionally biased region" description="Polar residues" evidence="11">
    <location>
        <begin position="1895"/>
        <end position="1917"/>
    </location>
</feature>
<feature type="coiled-coil region" evidence="10">
    <location>
        <begin position="2449"/>
        <end position="2490"/>
    </location>
</feature>
<dbReference type="GO" id="GO:0031032">
    <property type="term" value="P:actomyosin structure organization"/>
    <property type="evidence" value="ECO:0007669"/>
    <property type="project" value="TreeGrafter"/>
</dbReference>
<feature type="compositionally biased region" description="Basic and acidic residues" evidence="11">
    <location>
        <begin position="1091"/>
        <end position="1106"/>
    </location>
</feature>
<keyword evidence="3" id="KW-0597">Phosphoprotein</keyword>
<feature type="compositionally biased region" description="Polar residues" evidence="11">
    <location>
        <begin position="1729"/>
        <end position="1751"/>
    </location>
</feature>
<feature type="compositionally biased region" description="Low complexity" evidence="11">
    <location>
        <begin position="846"/>
        <end position="859"/>
    </location>
</feature>
<sequence>MKQESFLQVKNNLLNSHQAISIQELKQKGPKNIIDNIQYSLSDDDYDDYQEEINYKYAKILQMDQQSIRTNHFLQAPLHTNRQNHRNSYLGKQQNPKPRSNTPRKTNNNQDDFSKDSENEKATQQNFFQKKKKKPTIKKSQTQEEQQIQQIQEITPKSSNTNQKKHKNSLKNIILSYMEETNELNTSLNDVVNFRIRSSSYDEKTCLFTYITNLQSSFHRAMQFKRETNFEIFDCIEVIRFILVTYYDQMPHQIHITLKELVNIMIDFLEFNTIYLKNGGAKQLLDRLNESEKVFKKYSLFYNSNQKMSEIDNSPENKTKINQNRIVSNPNVSITKELSSNSLNTPQISKTQKSKFYQYEENECQSSKNVTTKSLTKIVQEQEIQDKQFRFGLNVNGQNQISNQEENLGLKQQTSLISIGSSPYTQKITPSQVSRYKEERRQSQESSSSPFQSLFKRKSISIQSYQTQIQKIYYISRYIFTKVGYLLHYQKMQNYFFREEEIMKVKQHQKLRLLQHKRTTSLDPYQSDCTPLSSDSFQAIQSPQSTFSQIGSMSPFLNSPLSSNSSGANQKGSKEDQFNVTILYQKVNENTDIHDQKYQGLIQILRKVRHLENENHMLSKKAKALFYNIKILILDQEENFIQKRQFLLHKFFIWKMKRWYTQYKRQKTESKKMSLFVNQYKEKQVCRICDQKVFLKHFKYHSQLCKEREEIKKDLKINMKQINSEMFYFLQKSRSLGIKCQLLQKKIEKIFKLQEQNMGKQIQVLRRKSFQTFADDKTNKAIIEQGNKNKKSSNSFKEYLNNQRQRNSLQSTSTEKLQIENKYSKSSLNHIQDISYCQIQEDVNDDNSASKSSSSSSSDSNDENDTKNGYKQDSLSQFDKDHDKGSKKGSRKNSSSASRQKLGSSSSLNSKRKKSTSQDIQNKENQPYSSSNQLQQQQQNSQEQIQISSLASIDKQNSKNELPIINEQTEYEEDHSKPFINSDKGIRPIGFKSNTPKHSIKIGIVKEAISASSILCTSDEEEKIVSQVYCPSTPNIDISNQADTRKIQVCKLGQIIEEAETSKNPSKDDKILGPNDIDKDSSENVGESLAEFEKKSSEEEVNRSKDQSSLNKKKQQLITQSIKSLVAQQLVTEEDELIQDKQNEVHQDDDSQPSPGFYNIDQFQQQKVDEEEIEQKVSQLSLKSYNQMDQLKQSNNSSLYENNEQVQKDKDNVQDINPLNQSVKSSKSVSQEDKKISQESENVHNNQPTQEQFLIQQVSPLPEIFEKEFKEINCKNNYQYQESNLFQSSTNRIQNNSSSQTQQDSLVMNQFSGDDKTLNQIQNNSLSNKSSNVNSPDIKSNKKKQALKEDLKEKFNILQKNIKNNEFLNEIESEFSSSGKNNINSSKEMQNKSNNIRLQLNRLASQDITNINSPFKVYQQLSVANSDDKLPNSSHASKSSLKEETNNKSQKQQKQTEDNFTFSQFNLNQTQNNIPQQQISFISNSLEKSKQFIGNTENNIEQENQKGQESQQTIKHIYPVNLRQRIVSNPNPSQLAYQRENNSTSPSSSSSNNGDNKQLNSISFTQFKEGGIIDTKRKSLNKPTKKYGSPLKKHTPLNITPKNKDNQLVQDIVKLSNNFELKIKQHQLKSNHICLRIFELIQQLSKMFFIQDFQNNWKRKRMILEDNKQKIEYLLQKSMIPKDYASKISNILLTFAHRVELLEKLQNIERQLTKQVEDINEEIERTDDNLSNDSGATKQSNITSNKVTSSKQQLQNQQYLVRQKFKSGTHISSRTQISKDSYYLESPTTQSDQQSNPSNNNLTSNVQQISPLKNNYLIQGISTLQNGKNKATSASANQSPEKQETQAHNSHSQEQNIENPRLQERASSFPNNSTFHEFNNINQDSSNLNNDEIQSHSNSNSTMQQSSVEEGRQKSLSVVNSQTSMLLKNKRRMSAQNNLTLDIKNKIVQKINLELSNQNQQNEDKFSFKDEDISKKLSTYEKFDLIMKQAMQKFESDLFNFEKPLKYNNGYFSDGCVENCYQSLENIVKKESNHQINIGDFEFLKLISKGAFGRVWLVKKKNTDNVYAMKIVNLAEKMNKNNLMSLQNERDIFGIVSGDFFVKAVYTFAHESYLCFVMEYMIGGDLGSIQQQFGVLEESVARFYIAEIILACSQLHKAGIVHRDLKPDNLLLDSKGHLKLTDFGLSDMGMRSRNMENSKQKKFRQEYNNLKRGMDRISSIKGADKIFSSLTPQSKSDKTRELKQMKTNLDVILNKETKKMKNKKKFRIIGTPDYIPPEVIKGSNNLNCATLDWWSVGVILFEMLVGIPPFNDETVEKIFDNIINMRVPWDQINIGYGEDEVSPEAEDLIKKLMDPNPQTRLGANGVEEVQSHPFFNNFDWDNVRKMNAPVIPKVKNVLDTSNFDKQIEYTEREKIDPFYGLSKGQEDVDKAKDILKAYNFQMKRYDILYEENCQQLEEIQKKMKFMEEEIKKDEQELEKLEVEYGSDDEDSQEAQPFNIPKSVVTFQDLEQIGSNPITMTFPRFNKEEVDSSYNSLRNISDNTQSQHNSQPNSNKLLNNNDCTSKNQFNKIQEDDQEHQISNNCIEL</sequence>
<keyword evidence="15" id="KW-1185">Reference proteome</keyword>
<dbReference type="InterPro" id="IPR000961">
    <property type="entry name" value="AGC-kinase_C"/>
</dbReference>
<evidence type="ECO:0000256" key="2">
    <source>
        <dbReference type="ARBA" id="ARBA00022527"/>
    </source>
</evidence>
<keyword evidence="10" id="KW-0175">Coiled coil</keyword>
<evidence type="ECO:0000256" key="7">
    <source>
        <dbReference type="ARBA" id="ARBA00022840"/>
    </source>
</evidence>
<dbReference type="OrthoDB" id="162894at2759"/>
<dbReference type="EC" id="2.7.11.1" evidence="1"/>
<dbReference type="PROSITE" id="PS51285">
    <property type="entry name" value="AGC_KINASE_CTER"/>
    <property type="match status" value="1"/>
</dbReference>
<evidence type="ECO:0000256" key="5">
    <source>
        <dbReference type="ARBA" id="ARBA00022741"/>
    </source>
</evidence>
<feature type="compositionally biased region" description="Low complexity" evidence="11">
    <location>
        <begin position="1323"/>
        <end position="1335"/>
    </location>
</feature>
<evidence type="ECO:0000313" key="14">
    <source>
        <dbReference type="EMBL" id="EAS04911.2"/>
    </source>
</evidence>
<keyword evidence="7" id="KW-0067">ATP-binding</keyword>
<feature type="compositionally biased region" description="Low complexity" evidence="11">
    <location>
        <begin position="1786"/>
        <end position="1801"/>
    </location>
</feature>
<keyword evidence="6 14" id="KW-0418">Kinase</keyword>
<evidence type="ECO:0000256" key="3">
    <source>
        <dbReference type="ARBA" id="ARBA00022553"/>
    </source>
</evidence>
<feature type="compositionally biased region" description="Basic and acidic residues" evidence="11">
    <location>
        <begin position="112"/>
        <end position="121"/>
    </location>
</feature>
<feature type="region of interest" description="Disordered" evidence="11">
    <location>
        <begin position="1573"/>
        <end position="1602"/>
    </location>
</feature>
<feature type="compositionally biased region" description="Basic and acidic residues" evidence="11">
    <location>
        <begin position="1230"/>
        <end position="1242"/>
    </location>
</feature>
<feature type="compositionally biased region" description="Polar residues" evidence="11">
    <location>
        <begin position="918"/>
        <end position="928"/>
    </location>
</feature>
<evidence type="ECO:0000256" key="10">
    <source>
        <dbReference type="SAM" id="Coils"/>
    </source>
</evidence>
<dbReference type="GO" id="GO:0005856">
    <property type="term" value="C:cytoskeleton"/>
    <property type="evidence" value="ECO:0007669"/>
    <property type="project" value="TreeGrafter"/>
</dbReference>
<dbReference type="SUPFAM" id="SSF56112">
    <property type="entry name" value="Protein kinase-like (PK-like)"/>
    <property type="match status" value="1"/>
</dbReference>
<feature type="region of interest" description="Disordered" evidence="11">
    <location>
        <begin position="1060"/>
        <end position="1114"/>
    </location>
</feature>
<feature type="compositionally biased region" description="Polar residues" evidence="11">
    <location>
        <begin position="1865"/>
        <end position="1877"/>
    </location>
</feature>
<feature type="region of interest" description="Disordered" evidence="11">
    <location>
        <begin position="1533"/>
        <end position="1559"/>
    </location>
</feature>
<feature type="compositionally biased region" description="Polar residues" evidence="11">
    <location>
        <begin position="1426"/>
        <end position="1439"/>
    </location>
</feature>
<feature type="region of interest" description="Disordered" evidence="11">
    <location>
        <begin position="2537"/>
        <end position="2561"/>
    </location>
</feature>
<dbReference type="eggNOG" id="KOG0606">
    <property type="taxonomic scope" value="Eukaryota"/>
</dbReference>
<evidence type="ECO:0000259" key="12">
    <source>
        <dbReference type="PROSITE" id="PS50011"/>
    </source>
</evidence>
<feature type="compositionally biased region" description="Basic residues" evidence="11">
    <location>
        <begin position="1578"/>
        <end position="1595"/>
    </location>
</feature>
<feature type="domain" description="AGC-kinase C-terminal" evidence="13">
    <location>
        <begin position="2376"/>
        <end position="2433"/>
    </location>
</feature>
<dbReference type="PANTHER" id="PTHR22988">
    <property type="entry name" value="MYOTONIC DYSTROPHY S/T KINASE-RELATED"/>
    <property type="match status" value="1"/>
</dbReference>
<dbReference type="GO" id="GO:0005737">
    <property type="term" value="C:cytoplasm"/>
    <property type="evidence" value="ECO:0007669"/>
    <property type="project" value="TreeGrafter"/>
</dbReference>
<dbReference type="InterPro" id="IPR050839">
    <property type="entry name" value="Rho-assoc_Ser/Thr_Kinase"/>
</dbReference>
<accession>I7M450</accession>
<evidence type="ECO:0000256" key="8">
    <source>
        <dbReference type="ARBA" id="ARBA00047899"/>
    </source>
</evidence>
<feature type="region of interest" description="Disordered" evidence="11">
    <location>
        <begin position="1316"/>
        <end position="1343"/>
    </location>
</feature>
<dbReference type="Gene3D" id="3.30.200.20">
    <property type="entry name" value="Phosphorylase Kinase, domain 1"/>
    <property type="match status" value="2"/>
</dbReference>
<evidence type="ECO:0000256" key="1">
    <source>
        <dbReference type="ARBA" id="ARBA00012513"/>
    </source>
</evidence>
<feature type="region of interest" description="Disordered" evidence="11">
    <location>
        <begin position="1785"/>
        <end position="1805"/>
    </location>
</feature>
<dbReference type="PANTHER" id="PTHR22988:SF71">
    <property type="entry name" value="CITRON RHO-INTERACTING KINASE"/>
    <property type="match status" value="1"/>
</dbReference>
<feature type="compositionally biased region" description="Low complexity" evidence="11">
    <location>
        <begin position="1541"/>
        <end position="1553"/>
    </location>
</feature>
<dbReference type="GeneID" id="7830687"/>
<feature type="region of interest" description="Disordered" evidence="11">
    <location>
        <begin position="1195"/>
        <end position="1249"/>
    </location>
</feature>
<dbReference type="SMART" id="SM00220">
    <property type="entry name" value="S_TKc"/>
    <property type="match status" value="1"/>
</dbReference>
<feature type="compositionally biased region" description="Polar residues" evidence="11">
    <location>
        <begin position="79"/>
        <end position="111"/>
    </location>
</feature>
<dbReference type="PROSITE" id="PS00108">
    <property type="entry name" value="PROTEIN_KINASE_ST"/>
    <property type="match status" value="1"/>
</dbReference>
<feature type="compositionally biased region" description="Low complexity" evidence="11">
    <location>
        <begin position="929"/>
        <end position="945"/>
    </location>
</feature>
<dbReference type="FunFam" id="1.10.510.10:FF:000340">
    <property type="entry name" value="Serine threonine protein kinase"/>
    <property type="match status" value="1"/>
</dbReference>
<keyword evidence="5" id="KW-0547">Nucleotide-binding</keyword>
<feature type="domain" description="Protein kinase" evidence="12">
    <location>
        <begin position="2041"/>
        <end position="2375"/>
    </location>
</feature>
<feature type="compositionally biased region" description="Low complexity" evidence="11">
    <location>
        <begin position="138"/>
        <end position="155"/>
    </location>
</feature>
<evidence type="ECO:0000256" key="11">
    <source>
        <dbReference type="SAM" id="MobiDB-lite"/>
    </source>
</evidence>
<dbReference type="KEGG" id="tet:TTHERM_00684550"/>
<dbReference type="RefSeq" id="XP_001025156.2">
    <property type="nucleotide sequence ID" value="XM_001025156.2"/>
</dbReference>
<dbReference type="Pfam" id="PF00069">
    <property type="entry name" value="Pkinase"/>
    <property type="match status" value="2"/>
</dbReference>
<dbReference type="EMBL" id="GG662435">
    <property type="protein sequence ID" value="EAS04911.2"/>
    <property type="molecule type" value="Genomic_DNA"/>
</dbReference>
<keyword evidence="2" id="KW-0723">Serine/threonine-protein kinase</keyword>
<keyword evidence="4" id="KW-0808">Transferase</keyword>
<evidence type="ECO:0000259" key="13">
    <source>
        <dbReference type="PROSITE" id="PS51285"/>
    </source>
</evidence>
<dbReference type="GO" id="GO:0004674">
    <property type="term" value="F:protein serine/threonine kinase activity"/>
    <property type="evidence" value="ECO:0007669"/>
    <property type="project" value="UniProtKB-KW"/>
</dbReference>
<evidence type="ECO:0000256" key="4">
    <source>
        <dbReference type="ARBA" id="ARBA00022679"/>
    </source>
</evidence>
<feature type="compositionally biased region" description="Basic and acidic residues" evidence="11">
    <location>
        <begin position="1065"/>
        <end position="1082"/>
    </location>
</feature>
<organism evidence="14 15">
    <name type="scientific">Tetrahymena thermophila (strain SB210)</name>
    <dbReference type="NCBI Taxonomy" id="312017"/>
    <lineage>
        <taxon>Eukaryota</taxon>
        <taxon>Sar</taxon>
        <taxon>Alveolata</taxon>
        <taxon>Ciliophora</taxon>
        <taxon>Intramacronucleata</taxon>
        <taxon>Oligohymenophorea</taxon>
        <taxon>Hymenostomatida</taxon>
        <taxon>Tetrahymenina</taxon>
        <taxon>Tetrahymenidae</taxon>
        <taxon>Tetrahymena</taxon>
    </lineage>
</organism>
<feature type="compositionally biased region" description="Low complexity" evidence="11">
    <location>
        <begin position="1879"/>
        <end position="1891"/>
    </location>
</feature>
<comment type="catalytic activity">
    <reaction evidence="8">
        <text>L-threonyl-[protein] + ATP = O-phospho-L-threonyl-[protein] + ADP + H(+)</text>
        <dbReference type="Rhea" id="RHEA:46608"/>
        <dbReference type="Rhea" id="RHEA-COMP:11060"/>
        <dbReference type="Rhea" id="RHEA-COMP:11605"/>
        <dbReference type="ChEBI" id="CHEBI:15378"/>
        <dbReference type="ChEBI" id="CHEBI:30013"/>
        <dbReference type="ChEBI" id="CHEBI:30616"/>
        <dbReference type="ChEBI" id="CHEBI:61977"/>
        <dbReference type="ChEBI" id="CHEBI:456216"/>
        <dbReference type="EC" id="2.7.11.1"/>
    </reaction>
</comment>
<dbReference type="InParanoid" id="I7M450"/>
<reference evidence="15" key="1">
    <citation type="journal article" date="2006" name="PLoS Biol.">
        <title>Macronuclear genome sequence of the ciliate Tetrahymena thermophila, a model eukaryote.</title>
        <authorList>
            <person name="Eisen J.A."/>
            <person name="Coyne R.S."/>
            <person name="Wu M."/>
            <person name="Wu D."/>
            <person name="Thiagarajan M."/>
            <person name="Wortman J.R."/>
            <person name="Badger J.H."/>
            <person name="Ren Q."/>
            <person name="Amedeo P."/>
            <person name="Jones K.M."/>
            <person name="Tallon L.J."/>
            <person name="Delcher A.L."/>
            <person name="Salzberg S.L."/>
            <person name="Silva J.C."/>
            <person name="Haas B.J."/>
            <person name="Majoros W.H."/>
            <person name="Farzad M."/>
            <person name="Carlton J.M."/>
            <person name="Smith R.K. Jr."/>
            <person name="Garg J."/>
            <person name="Pearlman R.E."/>
            <person name="Karrer K.M."/>
            <person name="Sun L."/>
            <person name="Manning G."/>
            <person name="Elde N.C."/>
            <person name="Turkewitz A.P."/>
            <person name="Asai D.J."/>
            <person name="Wilkes D.E."/>
            <person name="Wang Y."/>
            <person name="Cai H."/>
            <person name="Collins K."/>
            <person name="Stewart B.A."/>
            <person name="Lee S.R."/>
            <person name="Wilamowska K."/>
            <person name="Weinberg Z."/>
            <person name="Ruzzo W.L."/>
            <person name="Wloga D."/>
            <person name="Gaertig J."/>
            <person name="Frankel J."/>
            <person name="Tsao C.-C."/>
            <person name="Gorovsky M.A."/>
            <person name="Keeling P.J."/>
            <person name="Waller R.F."/>
            <person name="Patron N.J."/>
            <person name="Cherry J.M."/>
            <person name="Stover N.A."/>
            <person name="Krieger C.J."/>
            <person name="del Toro C."/>
            <person name="Ryder H.F."/>
            <person name="Williamson S.C."/>
            <person name="Barbeau R.A."/>
            <person name="Hamilton E.P."/>
            <person name="Orias E."/>
        </authorList>
    </citation>
    <scope>NUCLEOTIDE SEQUENCE [LARGE SCALE GENOMIC DNA]</scope>
    <source>
        <strain evidence="15">SB210</strain>
    </source>
</reference>
<proteinExistence type="predicted"/>
<feature type="region of interest" description="Disordered" evidence="11">
    <location>
        <begin position="844"/>
        <end position="945"/>
    </location>
</feature>
<dbReference type="PROSITE" id="PS50011">
    <property type="entry name" value="PROTEIN_KINASE_DOM"/>
    <property type="match status" value="1"/>
</dbReference>
<feature type="region of interest" description="Disordered" evidence="11">
    <location>
        <begin position="1723"/>
        <end position="1755"/>
    </location>
</feature>
<feature type="compositionally biased region" description="Polar residues" evidence="11">
    <location>
        <begin position="1195"/>
        <end position="1205"/>
    </location>
</feature>
<feature type="region of interest" description="Disordered" evidence="11">
    <location>
        <begin position="79"/>
        <end position="166"/>
    </location>
</feature>
<gene>
    <name evidence="14" type="ORF">TTHERM_00684550</name>
</gene>
<dbReference type="InterPro" id="IPR000719">
    <property type="entry name" value="Prot_kinase_dom"/>
</dbReference>
<feature type="region of interest" description="Disordered" evidence="11">
    <location>
        <begin position="1426"/>
        <end position="1456"/>
    </location>
</feature>
<dbReference type="InterPro" id="IPR011009">
    <property type="entry name" value="Kinase-like_dom_sf"/>
</dbReference>
<protein>
    <recommendedName>
        <fullName evidence="1">non-specific serine/threonine protein kinase</fullName>
        <ecNumber evidence="1">2.7.11.1</ecNumber>
    </recommendedName>
</protein>
<evidence type="ECO:0000256" key="6">
    <source>
        <dbReference type="ARBA" id="ARBA00022777"/>
    </source>
</evidence>
<feature type="compositionally biased region" description="Polar residues" evidence="11">
    <location>
        <begin position="1828"/>
        <end position="1858"/>
    </location>
</feature>
<dbReference type="Proteomes" id="UP000009168">
    <property type="component" value="Unassembled WGS sequence"/>
</dbReference>
<comment type="catalytic activity">
    <reaction evidence="9">
        <text>L-seryl-[protein] + ATP = O-phospho-L-seryl-[protein] + ADP + H(+)</text>
        <dbReference type="Rhea" id="RHEA:17989"/>
        <dbReference type="Rhea" id="RHEA-COMP:9863"/>
        <dbReference type="Rhea" id="RHEA-COMP:11604"/>
        <dbReference type="ChEBI" id="CHEBI:15378"/>
        <dbReference type="ChEBI" id="CHEBI:29999"/>
        <dbReference type="ChEBI" id="CHEBI:30616"/>
        <dbReference type="ChEBI" id="CHEBI:83421"/>
        <dbReference type="ChEBI" id="CHEBI:456216"/>
        <dbReference type="EC" id="2.7.11.1"/>
    </reaction>
</comment>
<dbReference type="CDD" id="cd05579">
    <property type="entry name" value="STKc_MAST_like"/>
    <property type="match status" value="1"/>
</dbReference>
<evidence type="ECO:0000256" key="9">
    <source>
        <dbReference type="ARBA" id="ARBA00048679"/>
    </source>
</evidence>
<dbReference type="Gene3D" id="1.10.510.10">
    <property type="entry name" value="Transferase(Phosphotransferase) domain 1"/>
    <property type="match status" value="2"/>
</dbReference>
<dbReference type="GO" id="GO:0005524">
    <property type="term" value="F:ATP binding"/>
    <property type="evidence" value="ECO:0007669"/>
    <property type="project" value="UniProtKB-KW"/>
</dbReference>
<dbReference type="SMART" id="SM00133">
    <property type="entry name" value="S_TK_X"/>
    <property type="match status" value="1"/>
</dbReference>
<feature type="compositionally biased region" description="Low complexity" evidence="11">
    <location>
        <begin position="892"/>
        <end position="909"/>
    </location>
</feature>
<evidence type="ECO:0000313" key="15">
    <source>
        <dbReference type="Proteomes" id="UP000009168"/>
    </source>
</evidence>
<dbReference type="InterPro" id="IPR008271">
    <property type="entry name" value="Ser/Thr_kinase_AS"/>
</dbReference>